<reference evidence="8" key="1">
    <citation type="journal article" date="2023" name="G3 (Bethesda)">
        <title>Whole genome assembly and annotation of the endangered Caribbean coral Acropora cervicornis.</title>
        <authorList>
            <person name="Selwyn J.D."/>
            <person name="Vollmer S.V."/>
        </authorList>
    </citation>
    <scope>NUCLEOTIDE SEQUENCE</scope>
    <source>
        <strain evidence="8">K2</strain>
    </source>
</reference>
<evidence type="ECO:0000256" key="2">
    <source>
        <dbReference type="ARBA" id="ARBA00022771"/>
    </source>
</evidence>
<proteinExistence type="predicted"/>
<dbReference type="PROSITE" id="PS00518">
    <property type="entry name" value="ZF_RING_1"/>
    <property type="match status" value="1"/>
</dbReference>
<dbReference type="InterPro" id="IPR013083">
    <property type="entry name" value="Znf_RING/FYVE/PHD"/>
</dbReference>
<comment type="caution">
    <text evidence="8">The sequence shown here is derived from an EMBL/GenBank/DDBJ whole genome shotgun (WGS) entry which is preliminary data.</text>
</comment>
<dbReference type="Gene3D" id="3.30.40.10">
    <property type="entry name" value="Zinc/RING finger domain, C3HC4 (zinc finger)"/>
    <property type="match status" value="3"/>
</dbReference>
<dbReference type="PROSITE" id="PS50089">
    <property type="entry name" value="ZF_RING_2"/>
    <property type="match status" value="1"/>
</dbReference>
<dbReference type="AlphaFoldDB" id="A0AAD9QMY8"/>
<feature type="coiled-coil region" evidence="5">
    <location>
        <begin position="165"/>
        <end position="202"/>
    </location>
</feature>
<feature type="compositionally biased region" description="Low complexity" evidence="6">
    <location>
        <begin position="291"/>
        <end position="313"/>
    </location>
</feature>
<evidence type="ECO:0000256" key="1">
    <source>
        <dbReference type="ARBA" id="ARBA00022723"/>
    </source>
</evidence>
<dbReference type="InterPro" id="IPR001841">
    <property type="entry name" value="Znf_RING"/>
</dbReference>
<sequence>MGIEQERFVNKVDQELICCICANVFEDAVESPCRHVFCRECISRWLQEWNTCPTCRRPLRAQEMRPSLPLLNNIINKMQIRCNYSEQGCTATVEYERLGIHVRSCPYGPNGMACENEGCQETFPRNEKERHEAECLYRTVVCTQQSNRGCGMEYKLNEAANHSCVESLKTLVNDLQGRVSSLEQTVNELKEGMLALQNAQRTNNLTLGPCNRASCTCQRNSNSDIISLISDDEEEGNEHQRSERPVYRLIDQTTPAWLWFGRNLEASAIAGSSHMTVNQTQLDRQRRQSRSFKSSASTSRTRSRSRSPVSNSTQRRRRECSPSDTTFRGRRRQMSASPSQTQTFLSSVNASPTTAGPNLGRTRGRTSRGEIVDNTGQVNYDDNSDYNGLTSSEESSGIGTSPHYSASGYSSSDDSYFFLGEAAEDWWLDAGSLQVIISDSNNVSNSTSVGSSTTTFLP</sequence>
<evidence type="ECO:0000259" key="7">
    <source>
        <dbReference type="PROSITE" id="PS50089"/>
    </source>
</evidence>
<dbReference type="GO" id="GO:0008270">
    <property type="term" value="F:zinc ion binding"/>
    <property type="evidence" value="ECO:0007669"/>
    <property type="project" value="UniProtKB-KW"/>
</dbReference>
<organism evidence="8 9">
    <name type="scientific">Acropora cervicornis</name>
    <name type="common">Staghorn coral</name>
    <dbReference type="NCBI Taxonomy" id="6130"/>
    <lineage>
        <taxon>Eukaryota</taxon>
        <taxon>Metazoa</taxon>
        <taxon>Cnidaria</taxon>
        <taxon>Anthozoa</taxon>
        <taxon>Hexacorallia</taxon>
        <taxon>Scleractinia</taxon>
        <taxon>Astrocoeniina</taxon>
        <taxon>Acroporidae</taxon>
        <taxon>Acropora</taxon>
    </lineage>
</organism>
<keyword evidence="9" id="KW-1185">Reference proteome</keyword>
<keyword evidence="5" id="KW-0175">Coiled coil</keyword>
<protein>
    <submittedName>
        <fullName evidence="8">E3 ubiquitin-protein ligase PDZRN3-B</fullName>
    </submittedName>
</protein>
<dbReference type="GO" id="GO:0043122">
    <property type="term" value="P:regulation of canonical NF-kappaB signal transduction"/>
    <property type="evidence" value="ECO:0007669"/>
    <property type="project" value="TreeGrafter"/>
</dbReference>
<dbReference type="PANTHER" id="PTHR10131:SF157">
    <property type="entry name" value="RECEPTOR-ASSOCIATED FACTOR, PUTATIVE-RELATED"/>
    <property type="match status" value="1"/>
</dbReference>
<dbReference type="PANTHER" id="PTHR10131">
    <property type="entry name" value="TNF RECEPTOR ASSOCIATED FACTOR"/>
    <property type="match status" value="1"/>
</dbReference>
<evidence type="ECO:0000256" key="6">
    <source>
        <dbReference type="SAM" id="MobiDB-lite"/>
    </source>
</evidence>
<feature type="domain" description="RING-type" evidence="7">
    <location>
        <begin position="18"/>
        <end position="56"/>
    </location>
</feature>
<feature type="region of interest" description="Disordered" evidence="6">
    <location>
        <begin position="275"/>
        <end position="406"/>
    </location>
</feature>
<evidence type="ECO:0000256" key="4">
    <source>
        <dbReference type="PROSITE-ProRule" id="PRU00175"/>
    </source>
</evidence>
<feature type="compositionally biased region" description="Polar residues" evidence="6">
    <location>
        <begin position="334"/>
        <end position="356"/>
    </location>
</feature>
<dbReference type="SUPFAM" id="SSF57850">
    <property type="entry name" value="RING/U-box"/>
    <property type="match status" value="1"/>
</dbReference>
<feature type="compositionally biased region" description="Polar residues" evidence="6">
    <location>
        <begin position="374"/>
        <end position="389"/>
    </location>
</feature>
<dbReference type="InterPro" id="IPR017907">
    <property type="entry name" value="Znf_RING_CS"/>
</dbReference>
<dbReference type="SMART" id="SM00184">
    <property type="entry name" value="RING"/>
    <property type="match status" value="1"/>
</dbReference>
<keyword evidence="1" id="KW-0479">Metal-binding</keyword>
<keyword evidence="2 4" id="KW-0863">Zinc-finger</keyword>
<accession>A0AAD9QMY8</accession>
<feature type="compositionally biased region" description="Low complexity" evidence="6">
    <location>
        <begin position="390"/>
        <end position="406"/>
    </location>
</feature>
<dbReference type="SUPFAM" id="SSF49599">
    <property type="entry name" value="TRAF domain-like"/>
    <property type="match status" value="1"/>
</dbReference>
<evidence type="ECO:0000313" key="8">
    <source>
        <dbReference type="EMBL" id="KAK2564222.1"/>
    </source>
</evidence>
<dbReference type="EMBL" id="JARQWQ010000023">
    <property type="protein sequence ID" value="KAK2564222.1"/>
    <property type="molecule type" value="Genomic_DNA"/>
</dbReference>
<evidence type="ECO:0000256" key="5">
    <source>
        <dbReference type="SAM" id="Coils"/>
    </source>
</evidence>
<name>A0AAD9QMY8_ACRCE</name>
<dbReference type="Proteomes" id="UP001249851">
    <property type="component" value="Unassembled WGS sequence"/>
</dbReference>
<dbReference type="Pfam" id="PF13923">
    <property type="entry name" value="zf-C3HC4_2"/>
    <property type="match status" value="1"/>
</dbReference>
<gene>
    <name evidence="8" type="ORF">P5673_012469</name>
</gene>
<reference evidence="8" key="2">
    <citation type="journal article" date="2023" name="Science">
        <title>Genomic signatures of disease resistance in endangered staghorn corals.</title>
        <authorList>
            <person name="Vollmer S.V."/>
            <person name="Selwyn J.D."/>
            <person name="Despard B.A."/>
            <person name="Roesel C.L."/>
        </authorList>
    </citation>
    <scope>NUCLEOTIDE SEQUENCE</scope>
    <source>
        <strain evidence="8">K2</strain>
    </source>
</reference>
<evidence type="ECO:0000313" key="9">
    <source>
        <dbReference type="Proteomes" id="UP001249851"/>
    </source>
</evidence>
<evidence type="ECO:0000256" key="3">
    <source>
        <dbReference type="ARBA" id="ARBA00022833"/>
    </source>
</evidence>
<keyword evidence="3" id="KW-0862">Zinc</keyword>